<dbReference type="PANTHER" id="PTHR42792:SF1">
    <property type="entry name" value="FLAGELLAR HOOK-ASSOCIATED PROTEIN 3"/>
    <property type="match status" value="1"/>
</dbReference>
<protein>
    <submittedName>
        <fullName evidence="6">Flagellar hook-associated protein FlgL</fullName>
    </submittedName>
</protein>
<evidence type="ECO:0000256" key="4">
    <source>
        <dbReference type="ARBA" id="ARBA00023143"/>
    </source>
</evidence>
<evidence type="ECO:0000256" key="3">
    <source>
        <dbReference type="ARBA" id="ARBA00005709"/>
    </source>
</evidence>
<feature type="domain" description="Flagellin N-terminal" evidence="5">
    <location>
        <begin position="13"/>
        <end position="139"/>
    </location>
</feature>
<dbReference type="EMBL" id="JBIGHV010000002">
    <property type="protein sequence ID" value="MFG6429312.1"/>
    <property type="molecule type" value="Genomic_DNA"/>
</dbReference>
<gene>
    <name evidence="6" type="primary">flgL</name>
    <name evidence="6" type="ORF">ACG00Y_05280</name>
</gene>
<keyword evidence="6" id="KW-0969">Cilium</keyword>
<dbReference type="InterPro" id="IPR001492">
    <property type="entry name" value="Flagellin"/>
</dbReference>
<keyword evidence="6" id="KW-0282">Flagellum</keyword>
<sequence length="433" mass="45472">MRLSTANLFDSSIANLQRRQIAMQDQQQQLTSGKRVALASDDPTGAARAERALASIGRVDANQRALEASRNSMTLAESALGDANELLQQARETLVAAGNASYSDAERKSLATKLQGIRDELLAISNRSDGAGGYVFSGQGSSSPPFLDQANGVAYVGVPGTIDTGNLDSFQLTVDGRAAWEQAVGGNGSFETAPRAIVIDPVSGRPTVQLIDPVATAGNGGVPVPIVNALTGLPAAGWIDSGRVTEPTLLTGHDYRVDIAGTAPAQTYTLTDQTLGSVVASGAFKPGQAIGGDGMAFAISGVPVDGDAFAITGARPDTKLFSVIDKAIVDLNTTLRTPVQVTQGNTLAIRDVDAVMGNLQSMRSQVGERLNNLDGTEGRLAALKQYSEQERSAAEDLDMVQGISDFQSQQSGYDTALRTYAMVQRMSLFEYLR</sequence>
<dbReference type="Gene3D" id="1.20.1330.10">
    <property type="entry name" value="f41 fragment of flagellin, N-terminal domain"/>
    <property type="match status" value="2"/>
</dbReference>
<dbReference type="NCBIfam" id="TIGR02550">
    <property type="entry name" value="flagell_flgL"/>
    <property type="match status" value="1"/>
</dbReference>
<dbReference type="InterPro" id="IPR013384">
    <property type="entry name" value="Flagell_FlgL"/>
</dbReference>
<keyword evidence="4" id="KW-0975">Bacterial flagellum</keyword>
<reference evidence="6 7" key="1">
    <citation type="submission" date="2024-08" db="EMBL/GenBank/DDBJ databases">
        <authorList>
            <person name="Lu H."/>
        </authorList>
    </citation>
    <scope>NUCLEOTIDE SEQUENCE [LARGE SCALE GENOMIC DNA]</scope>
    <source>
        <strain evidence="6 7">LYH14W</strain>
    </source>
</reference>
<comment type="subcellular location">
    <subcellularLocation>
        <location evidence="1">Bacterial flagellum</location>
    </subcellularLocation>
    <subcellularLocation>
        <location evidence="2">Secreted</location>
    </subcellularLocation>
</comment>
<dbReference type="RefSeq" id="WP_394476650.1">
    <property type="nucleotide sequence ID" value="NZ_JBIGHV010000002.1"/>
</dbReference>
<dbReference type="InterPro" id="IPR001029">
    <property type="entry name" value="Flagellin_N"/>
</dbReference>
<dbReference type="SUPFAM" id="SSF64518">
    <property type="entry name" value="Phase 1 flagellin"/>
    <property type="match status" value="1"/>
</dbReference>
<keyword evidence="6" id="KW-0966">Cell projection</keyword>
<comment type="similarity">
    <text evidence="3">Belongs to the bacterial flagellin family.</text>
</comment>
<proteinExistence type="inferred from homology"/>
<evidence type="ECO:0000313" key="7">
    <source>
        <dbReference type="Proteomes" id="UP001606210"/>
    </source>
</evidence>
<evidence type="ECO:0000256" key="1">
    <source>
        <dbReference type="ARBA" id="ARBA00004365"/>
    </source>
</evidence>
<comment type="caution">
    <text evidence="6">The sequence shown here is derived from an EMBL/GenBank/DDBJ whole genome shotgun (WGS) entry which is preliminary data.</text>
</comment>
<dbReference type="PANTHER" id="PTHR42792">
    <property type="entry name" value="FLAGELLIN"/>
    <property type="match status" value="1"/>
</dbReference>
<evidence type="ECO:0000313" key="6">
    <source>
        <dbReference type="EMBL" id="MFG6429312.1"/>
    </source>
</evidence>
<name>A0ABW7F233_9BURK</name>
<evidence type="ECO:0000256" key="2">
    <source>
        <dbReference type="ARBA" id="ARBA00004613"/>
    </source>
</evidence>
<dbReference type="Proteomes" id="UP001606210">
    <property type="component" value="Unassembled WGS sequence"/>
</dbReference>
<dbReference type="Pfam" id="PF00669">
    <property type="entry name" value="Flagellin_N"/>
    <property type="match status" value="1"/>
</dbReference>
<keyword evidence="7" id="KW-1185">Reference proteome</keyword>
<accession>A0ABW7F233</accession>
<evidence type="ECO:0000259" key="5">
    <source>
        <dbReference type="Pfam" id="PF00669"/>
    </source>
</evidence>
<organism evidence="6 7">
    <name type="scientific">Pelomonas parva</name>
    <dbReference type="NCBI Taxonomy" id="3299032"/>
    <lineage>
        <taxon>Bacteria</taxon>
        <taxon>Pseudomonadati</taxon>
        <taxon>Pseudomonadota</taxon>
        <taxon>Betaproteobacteria</taxon>
        <taxon>Burkholderiales</taxon>
        <taxon>Sphaerotilaceae</taxon>
        <taxon>Roseateles</taxon>
    </lineage>
</organism>